<evidence type="ECO:0000256" key="1">
    <source>
        <dbReference type="SAM" id="SignalP"/>
    </source>
</evidence>
<gene>
    <name evidence="2" type="ORF">Fcan01_22038</name>
</gene>
<evidence type="ECO:0000313" key="3">
    <source>
        <dbReference type="Proteomes" id="UP000198287"/>
    </source>
</evidence>
<reference evidence="2 3" key="1">
    <citation type="submission" date="2015-12" db="EMBL/GenBank/DDBJ databases">
        <title>The genome of Folsomia candida.</title>
        <authorList>
            <person name="Faddeeva A."/>
            <person name="Derks M.F."/>
            <person name="Anvar Y."/>
            <person name="Smit S."/>
            <person name="Van Straalen N."/>
            <person name="Roelofs D."/>
        </authorList>
    </citation>
    <scope>NUCLEOTIDE SEQUENCE [LARGE SCALE GENOMIC DNA]</scope>
    <source>
        <strain evidence="2 3">VU population</strain>
        <tissue evidence="2">Whole body</tissue>
    </source>
</reference>
<dbReference type="AlphaFoldDB" id="A0A226DFF9"/>
<name>A0A226DFF9_FOLCA</name>
<sequence length="224" mass="25452">MFHHHCLVLLSLQFLLLHQAKTAEVEIDATAAVKYQSCCVADLRATIANFYNKMTALYGDPAFPPPQKLKIFLEVRVNDTGIGMSSSNGGTVLKIHWAGGEDYINTMVKSWLLSASFGPIAKFKNDFTDRWLRDCFISYAYIYLRDGSDSTDKKRPNTSDRNKDPRSVPAKECAYWMNYVVTKVDGKPDVGQKVFKMARDGNYTDLVWIDLTGKDVKQLWDEMK</sequence>
<protein>
    <submittedName>
        <fullName evidence="2">Uncharacterized protein</fullName>
    </submittedName>
</protein>
<keyword evidence="1" id="KW-0732">Signal</keyword>
<proteinExistence type="predicted"/>
<dbReference type="EMBL" id="LNIX01000023">
    <property type="protein sequence ID" value="OXA43311.1"/>
    <property type="molecule type" value="Genomic_DNA"/>
</dbReference>
<accession>A0A226DFF9</accession>
<dbReference type="Proteomes" id="UP000198287">
    <property type="component" value="Unassembled WGS sequence"/>
</dbReference>
<keyword evidence="3" id="KW-1185">Reference proteome</keyword>
<feature type="signal peptide" evidence="1">
    <location>
        <begin position="1"/>
        <end position="22"/>
    </location>
</feature>
<feature type="chain" id="PRO_5012375404" evidence="1">
    <location>
        <begin position="23"/>
        <end position="224"/>
    </location>
</feature>
<comment type="caution">
    <text evidence="2">The sequence shown here is derived from an EMBL/GenBank/DDBJ whole genome shotgun (WGS) entry which is preliminary data.</text>
</comment>
<evidence type="ECO:0000313" key="2">
    <source>
        <dbReference type="EMBL" id="OXA43311.1"/>
    </source>
</evidence>
<organism evidence="2 3">
    <name type="scientific">Folsomia candida</name>
    <name type="common">Springtail</name>
    <dbReference type="NCBI Taxonomy" id="158441"/>
    <lineage>
        <taxon>Eukaryota</taxon>
        <taxon>Metazoa</taxon>
        <taxon>Ecdysozoa</taxon>
        <taxon>Arthropoda</taxon>
        <taxon>Hexapoda</taxon>
        <taxon>Collembola</taxon>
        <taxon>Entomobryomorpha</taxon>
        <taxon>Isotomoidea</taxon>
        <taxon>Isotomidae</taxon>
        <taxon>Proisotominae</taxon>
        <taxon>Folsomia</taxon>
    </lineage>
</organism>